<dbReference type="InParanoid" id="E3MYM0"/>
<evidence type="ECO:0000256" key="2">
    <source>
        <dbReference type="SAM" id="MobiDB-lite"/>
    </source>
</evidence>
<dbReference type="InterPro" id="IPR003125">
    <property type="entry name" value="WSN"/>
</dbReference>
<dbReference type="AlphaFoldDB" id="E3MYM0"/>
<protein>
    <recommendedName>
        <fullName evidence="4">Domain of unknown function WSN domain-containing protein</fullName>
    </recommendedName>
</protein>
<feature type="compositionally biased region" description="Low complexity" evidence="2">
    <location>
        <begin position="881"/>
        <end position="892"/>
    </location>
</feature>
<feature type="compositionally biased region" description="Basic and acidic residues" evidence="2">
    <location>
        <begin position="960"/>
        <end position="976"/>
    </location>
</feature>
<dbReference type="OMA" id="YEREYIG"/>
<dbReference type="HOGENOM" id="CLU_302517_0_0_1"/>
<reference evidence="5" key="1">
    <citation type="submission" date="2007-07" db="EMBL/GenBank/DDBJ databases">
        <title>PCAP assembly of the Caenorhabditis remanei genome.</title>
        <authorList>
            <consortium name="The Caenorhabditis remanei Sequencing Consortium"/>
            <person name="Wilson R.K."/>
        </authorList>
    </citation>
    <scope>NUCLEOTIDE SEQUENCE [LARGE SCALE GENOMIC DNA]</scope>
    <source>
        <strain evidence="5">PB4641</strain>
    </source>
</reference>
<evidence type="ECO:0000256" key="3">
    <source>
        <dbReference type="SAM" id="Phobius"/>
    </source>
</evidence>
<sequence>MNNNLMMQRHYLKLRPFLIVDMTQFLETGYKCIHLSVTPVSHPNQVLPETVNQIFIFWLFILAFASIQAQHVRSNQKKFRIWKMAVILSDLPMRGNFNSSNSHYYPPVTDEFIPYFSNANAFANASTTRLRIRRNSNNDFSVTVDQILKISRVINGIALQQGLTKKSIQSETLITELLNLGSVIPALIHDLKPNEIAALIEEIQSFPDNLSQSLEIDRIEQRFLLYSSMINKIKGVEKNFGIPDSNQYLTDVKKLARTTENLGKIDDGVTCMKYILDRLVDLETTTDIAAELFLKLVEIPVMTNRVESLDKFKAFFDSKVIGGSIFETLTRVQSAVQEFRYAKPAVNLYDTKDDAIAGKVGENIKKLNDLAGKAKSALSTFHILNQLFIHRLHRSGNRELTLSAGFSNGFSNLQLISDDLRDQWVQSVVDGQAESLAKAMQQFKSFGEAIKSMDNSFALPPGEDQVLRRVYDRTAQLAEISEKFRGLDENTKQFKLNVLKSEMRPTNQDNFSNLMEKIWALRNQYSATLQVIDLASKLTGDHKEDLSNMLKIIANCEPETAVVQLKTLRESLEFKKILSLFRNAEKELNTLENVQQEVHKTQNQNSTVIGLAKSIGEEYGEVKTYMDGLGGFFDGVDQIRNLKGIDLLGEAVEAVKMFRASNESALSFLKIKEAIPSVQQKMMDVQATMDTFKDGLEVKVLAGLRDVLQDSQTIGSASRVYWSMEKVNTIVVLDEKAVKVIQEKMKGVDPEDQENLDQLLLIDNQLTTVYAQIDGVKKSVIPTLTSDLSSLYQVFKLATTAPGTPMDFLKIGRSVEKLTKDLTLTPAQLKSLLEVKKNLETLDTFGLDFAKHHKDIDGSTRALNQMDLFFADFKINVTPVTTTPMTPPRTSSTPPPGQLQSNASTGSLGENGETKVEGGNWFEKHPCWIAFIAFITLEFCVGTFVAICVWKRKKSVKNSNDVEKRINTKPHKENAKNEQAIQMRSR</sequence>
<dbReference type="PANTHER" id="PTHR32525">
    <property type="entry name" value="PROTEIN-TYROSINE-PHOSPHATASE"/>
    <property type="match status" value="1"/>
</dbReference>
<dbReference type="PANTHER" id="PTHR32525:SF0">
    <property type="entry name" value="DOMAIN OF UNKNOWN FUNCTION WSN DOMAIN-CONTAINING PROTEIN-RELATED"/>
    <property type="match status" value="1"/>
</dbReference>
<feature type="region of interest" description="Disordered" evidence="2">
    <location>
        <begin position="959"/>
        <end position="986"/>
    </location>
</feature>
<feature type="compositionally biased region" description="Polar residues" evidence="2">
    <location>
        <begin position="898"/>
        <end position="908"/>
    </location>
</feature>
<organism evidence="6">
    <name type="scientific">Caenorhabditis remanei</name>
    <name type="common">Caenorhabditis vulgaris</name>
    <dbReference type="NCBI Taxonomy" id="31234"/>
    <lineage>
        <taxon>Eukaryota</taxon>
        <taxon>Metazoa</taxon>
        <taxon>Ecdysozoa</taxon>
        <taxon>Nematoda</taxon>
        <taxon>Chromadorea</taxon>
        <taxon>Rhabditida</taxon>
        <taxon>Rhabditina</taxon>
        <taxon>Rhabditomorpha</taxon>
        <taxon>Rhabditoidea</taxon>
        <taxon>Rhabditidae</taxon>
        <taxon>Peloderinae</taxon>
        <taxon>Caenorhabditis</taxon>
    </lineage>
</organism>
<feature type="transmembrane region" description="Helical" evidence="3">
    <location>
        <begin position="51"/>
        <end position="69"/>
    </location>
</feature>
<keyword evidence="3" id="KW-0812">Transmembrane</keyword>
<name>E3MYM0_CAERE</name>
<dbReference type="eggNOG" id="ENOG502S6W7">
    <property type="taxonomic scope" value="Eukaryota"/>
</dbReference>
<accession>E3MYM0</accession>
<dbReference type="Pfam" id="PF02206">
    <property type="entry name" value="WSN"/>
    <property type="match status" value="1"/>
</dbReference>
<feature type="region of interest" description="Disordered" evidence="2">
    <location>
        <begin position="881"/>
        <end position="915"/>
    </location>
</feature>
<dbReference type="Proteomes" id="UP000008281">
    <property type="component" value="Unassembled WGS sequence"/>
</dbReference>
<evidence type="ECO:0000313" key="6">
    <source>
        <dbReference type="Proteomes" id="UP000008281"/>
    </source>
</evidence>
<keyword evidence="3" id="KW-0472">Membrane</keyword>
<dbReference type="STRING" id="31234.E3MYM0"/>
<gene>
    <name evidence="5" type="ORF">CRE_03328</name>
</gene>
<evidence type="ECO:0000256" key="1">
    <source>
        <dbReference type="SAM" id="Coils"/>
    </source>
</evidence>
<feature type="transmembrane region" description="Helical" evidence="3">
    <location>
        <begin position="928"/>
        <end position="950"/>
    </location>
</feature>
<keyword evidence="6" id="KW-1185">Reference proteome</keyword>
<proteinExistence type="predicted"/>
<evidence type="ECO:0000313" key="5">
    <source>
        <dbReference type="EMBL" id="EFP12122.1"/>
    </source>
</evidence>
<feature type="compositionally biased region" description="Polar residues" evidence="2">
    <location>
        <begin position="977"/>
        <end position="986"/>
    </location>
</feature>
<dbReference type="EMBL" id="DS268497">
    <property type="protein sequence ID" value="EFP12122.1"/>
    <property type="molecule type" value="Genomic_DNA"/>
</dbReference>
<evidence type="ECO:0000259" key="4">
    <source>
        <dbReference type="SMART" id="SM00453"/>
    </source>
</evidence>
<feature type="domain" description="Domain of unknown function WSN" evidence="4">
    <location>
        <begin position="138"/>
        <end position="206"/>
    </location>
</feature>
<keyword evidence="3" id="KW-1133">Transmembrane helix</keyword>
<feature type="coiled-coil region" evidence="1">
    <location>
        <begin position="577"/>
        <end position="604"/>
    </location>
</feature>
<dbReference type="OrthoDB" id="5842271at2759"/>
<dbReference type="SMART" id="SM00453">
    <property type="entry name" value="WSN"/>
    <property type="match status" value="1"/>
</dbReference>
<keyword evidence="1" id="KW-0175">Coiled coil</keyword>